<organism evidence="2 3">
    <name type="scientific">Microlunatus panaciterrae</name>
    <dbReference type="NCBI Taxonomy" id="400768"/>
    <lineage>
        <taxon>Bacteria</taxon>
        <taxon>Bacillati</taxon>
        <taxon>Actinomycetota</taxon>
        <taxon>Actinomycetes</taxon>
        <taxon>Propionibacteriales</taxon>
        <taxon>Propionibacteriaceae</taxon>
        <taxon>Microlunatus</taxon>
    </lineage>
</organism>
<comment type="caution">
    <text evidence="2">The sequence shown here is derived from an EMBL/GenBank/DDBJ whole genome shotgun (WGS) entry which is preliminary data.</text>
</comment>
<dbReference type="Pfam" id="PF06224">
    <property type="entry name" value="AlkZ-like"/>
    <property type="match status" value="1"/>
</dbReference>
<dbReference type="EMBL" id="JAFBCF010000001">
    <property type="protein sequence ID" value="MBM7797541.1"/>
    <property type="molecule type" value="Genomic_DNA"/>
</dbReference>
<dbReference type="InterPro" id="IPR009351">
    <property type="entry name" value="AlkZ-like"/>
</dbReference>
<name>A0ABS2REW5_9ACTN</name>
<protein>
    <submittedName>
        <fullName evidence="2">Uncharacterized protein YcaQ</fullName>
    </submittedName>
</protein>
<dbReference type="Proteomes" id="UP000704762">
    <property type="component" value="Unassembled WGS sequence"/>
</dbReference>
<proteinExistence type="predicted"/>
<evidence type="ECO:0000313" key="3">
    <source>
        <dbReference type="Proteomes" id="UP000704762"/>
    </source>
</evidence>
<evidence type="ECO:0000313" key="2">
    <source>
        <dbReference type="EMBL" id="MBM7797541.1"/>
    </source>
</evidence>
<dbReference type="RefSeq" id="WP_338041114.1">
    <property type="nucleotide sequence ID" value="NZ_BAAAQP010000011.1"/>
</dbReference>
<gene>
    <name evidence="2" type="ORF">JOE57_000462</name>
</gene>
<feature type="region of interest" description="Disordered" evidence="1">
    <location>
        <begin position="1"/>
        <end position="21"/>
    </location>
</feature>
<dbReference type="PANTHER" id="PTHR30528:SF0">
    <property type="entry name" value="CYTOPLASMIC PROTEIN"/>
    <property type="match status" value="1"/>
</dbReference>
<sequence>MSSSVSPSVARTRPRRVRESLSRAQARRVALAAQGFGHPSHRARPGREVGPRDVQAVTSRLGQFQIDSINVVTRAHFVPLYSRLGPYDPALLERAAHRRPRRLFEYWGHAASLIDVNLQPLLRFRMQAGFRDVWPRVEAVAREQPWLVDWVREQVAERGPVSARQLEPDPVRVRTHWGWNWSAVKTVLEWLFYTGEITSAYRNPQFERVYDLPENVLPKHVLQAPSPTPQESVRGLVRHAATALGVASELCLRDYFRTRPDLTRAAIDELVESGELVPVRVEGWDRPTYLWHRAAVPRTIEAHALLCPFDSLVFERARLEKLFDFFYRIEIYVPEPKRVHGYYVYPLLFGDRFVARTDLKADRTAGVLRVQSAWAEQGTGLSPAVTAEVLATELATLARWLGLGSIVVSPRGDLAEPLQAAVAGG</sequence>
<dbReference type="PANTHER" id="PTHR30528">
    <property type="entry name" value="CYTOPLASMIC PROTEIN"/>
    <property type="match status" value="1"/>
</dbReference>
<keyword evidence="3" id="KW-1185">Reference proteome</keyword>
<evidence type="ECO:0000256" key="1">
    <source>
        <dbReference type="SAM" id="MobiDB-lite"/>
    </source>
</evidence>
<accession>A0ABS2REW5</accession>
<reference evidence="2 3" key="1">
    <citation type="submission" date="2021-01" db="EMBL/GenBank/DDBJ databases">
        <title>Sequencing the genomes of 1000 actinobacteria strains.</title>
        <authorList>
            <person name="Klenk H.-P."/>
        </authorList>
    </citation>
    <scope>NUCLEOTIDE SEQUENCE [LARGE SCALE GENOMIC DNA]</scope>
    <source>
        <strain evidence="2 3">DSM 18662</strain>
    </source>
</reference>